<dbReference type="SMART" id="SM00421">
    <property type="entry name" value="HTH_LUXR"/>
    <property type="match status" value="1"/>
</dbReference>
<evidence type="ECO:0000256" key="3">
    <source>
        <dbReference type="ARBA" id="ARBA00023163"/>
    </source>
</evidence>
<feature type="domain" description="HTH luxR-type" evidence="4">
    <location>
        <begin position="182"/>
        <end position="247"/>
    </location>
</feature>
<dbReference type="InterPro" id="IPR036693">
    <property type="entry name" value="TF_LuxR_autoind-bd_dom_sf"/>
</dbReference>
<dbReference type="Pfam" id="PF03472">
    <property type="entry name" value="Autoind_bind"/>
    <property type="match status" value="1"/>
</dbReference>
<dbReference type="Gene3D" id="3.30.450.80">
    <property type="entry name" value="Transcription factor LuxR-like, autoinducer-binding domain"/>
    <property type="match status" value="1"/>
</dbReference>
<keyword evidence="1" id="KW-0805">Transcription regulation</keyword>
<dbReference type="Gene3D" id="1.10.10.10">
    <property type="entry name" value="Winged helix-like DNA-binding domain superfamily/Winged helix DNA-binding domain"/>
    <property type="match status" value="1"/>
</dbReference>
<evidence type="ECO:0000259" key="4">
    <source>
        <dbReference type="PROSITE" id="PS50043"/>
    </source>
</evidence>
<proteinExistence type="predicted"/>
<accession>A0A1I2DHW8</accession>
<dbReference type="OrthoDB" id="5292887at2"/>
<evidence type="ECO:0000256" key="2">
    <source>
        <dbReference type="ARBA" id="ARBA00023125"/>
    </source>
</evidence>
<dbReference type="PROSITE" id="PS50043">
    <property type="entry name" value="HTH_LUXR_2"/>
    <property type="match status" value="1"/>
</dbReference>
<keyword evidence="3" id="KW-0804">Transcription</keyword>
<dbReference type="SUPFAM" id="SSF75516">
    <property type="entry name" value="Pheromone-binding domain of LuxR-like quorum-sensing transcription factors"/>
    <property type="match status" value="1"/>
</dbReference>
<evidence type="ECO:0000313" key="5">
    <source>
        <dbReference type="EMBL" id="SFE80106.1"/>
    </source>
</evidence>
<reference evidence="5 6" key="1">
    <citation type="submission" date="2016-10" db="EMBL/GenBank/DDBJ databases">
        <authorList>
            <person name="de Groot N.N."/>
        </authorList>
    </citation>
    <scope>NUCLEOTIDE SEQUENCE [LARGE SCALE GENOMIC DNA]</scope>
    <source>
        <strain evidence="5 6">DSM 11443</strain>
    </source>
</reference>
<dbReference type="SUPFAM" id="SSF46894">
    <property type="entry name" value="C-terminal effector domain of the bipartite response regulators"/>
    <property type="match status" value="1"/>
</dbReference>
<dbReference type="InterPro" id="IPR036388">
    <property type="entry name" value="WH-like_DNA-bd_sf"/>
</dbReference>
<dbReference type="InterPro" id="IPR016032">
    <property type="entry name" value="Sig_transdc_resp-reg_C-effctor"/>
</dbReference>
<keyword evidence="6" id="KW-1185">Reference proteome</keyword>
<dbReference type="CDD" id="cd06170">
    <property type="entry name" value="LuxR_C_like"/>
    <property type="match status" value="1"/>
</dbReference>
<organism evidence="5 6">
    <name type="scientific">Sulfitobacter brevis</name>
    <dbReference type="NCBI Taxonomy" id="74348"/>
    <lineage>
        <taxon>Bacteria</taxon>
        <taxon>Pseudomonadati</taxon>
        <taxon>Pseudomonadota</taxon>
        <taxon>Alphaproteobacteria</taxon>
        <taxon>Rhodobacterales</taxon>
        <taxon>Roseobacteraceae</taxon>
        <taxon>Sulfitobacter</taxon>
    </lineage>
</organism>
<dbReference type="InterPro" id="IPR000792">
    <property type="entry name" value="Tscrpt_reg_LuxR_C"/>
</dbReference>
<keyword evidence="2" id="KW-0238">DNA-binding</keyword>
<dbReference type="Pfam" id="PF00196">
    <property type="entry name" value="GerE"/>
    <property type="match status" value="1"/>
</dbReference>
<evidence type="ECO:0000256" key="1">
    <source>
        <dbReference type="ARBA" id="ARBA00023015"/>
    </source>
</evidence>
<dbReference type="GO" id="GO:0003677">
    <property type="term" value="F:DNA binding"/>
    <property type="evidence" value="ECO:0007669"/>
    <property type="project" value="UniProtKB-KW"/>
</dbReference>
<sequence length="248" mass="27835">MLVQHAETLEKLTDIDELWHGVVQTLELVGFDHVIYLTVNDHFDTPFLRTTMDGLYDRLQPQDDPFLHHACHSYAVVQIGTEFIQKHPHVTTAEREFVERAGTSGFLSGFGVPTRLKGSDRFGGFILGTGLDRATFTKRITPLTEEVQLFCVLIHRRIEELAALPPSPYALSQPSPDAPQTLPDRFEHLTPREREVVILLAQGCSRKQAAEICGISVHTVSDYAKMGYRKLGVHNRAQAAALLHDRSD</sequence>
<dbReference type="InterPro" id="IPR005143">
    <property type="entry name" value="TF_LuxR_autoind-bd_dom"/>
</dbReference>
<dbReference type="RefSeq" id="WP_093924602.1">
    <property type="nucleotide sequence ID" value="NZ_FOMW01000010.1"/>
</dbReference>
<protein>
    <submittedName>
        <fullName evidence="5">Autoinducer binding domain-containing protein</fullName>
    </submittedName>
</protein>
<dbReference type="Proteomes" id="UP000198977">
    <property type="component" value="Unassembled WGS sequence"/>
</dbReference>
<dbReference type="AlphaFoldDB" id="A0A1I2DHW8"/>
<dbReference type="PANTHER" id="PTHR44688:SF16">
    <property type="entry name" value="DNA-BINDING TRANSCRIPTIONAL ACTIVATOR DEVR_DOSR"/>
    <property type="match status" value="1"/>
</dbReference>
<evidence type="ECO:0000313" key="6">
    <source>
        <dbReference type="Proteomes" id="UP000198977"/>
    </source>
</evidence>
<dbReference type="PRINTS" id="PR00038">
    <property type="entry name" value="HTHLUXR"/>
</dbReference>
<dbReference type="EMBL" id="FOMW01000010">
    <property type="protein sequence ID" value="SFE80106.1"/>
    <property type="molecule type" value="Genomic_DNA"/>
</dbReference>
<dbReference type="PANTHER" id="PTHR44688">
    <property type="entry name" value="DNA-BINDING TRANSCRIPTIONAL ACTIVATOR DEVR_DOSR"/>
    <property type="match status" value="1"/>
</dbReference>
<name>A0A1I2DHW8_9RHOB</name>
<dbReference type="GO" id="GO:0006355">
    <property type="term" value="P:regulation of DNA-templated transcription"/>
    <property type="evidence" value="ECO:0007669"/>
    <property type="project" value="InterPro"/>
</dbReference>
<gene>
    <name evidence="5" type="ORF">SAMN04488523_110169</name>
</gene>
<dbReference type="STRING" id="74348.SAMN04488523_110169"/>